<gene>
    <name evidence="1" type="ORF">BFC18_06585</name>
</gene>
<protein>
    <recommendedName>
        <fullName evidence="3">Phage tail protein</fullName>
    </recommendedName>
</protein>
<comment type="caution">
    <text evidence="1">The sequence shown here is derived from an EMBL/GenBank/DDBJ whole genome shotgun (WGS) entry which is preliminary data.</text>
</comment>
<evidence type="ECO:0000313" key="1">
    <source>
        <dbReference type="EMBL" id="OFC71816.1"/>
    </source>
</evidence>
<dbReference type="EMBL" id="MDHN01000010">
    <property type="protein sequence ID" value="OFC71816.1"/>
    <property type="molecule type" value="Genomic_DNA"/>
</dbReference>
<reference evidence="1 2" key="1">
    <citation type="submission" date="2016-08" db="EMBL/GenBank/DDBJ databases">
        <authorList>
            <person name="Seilhamer J.J."/>
        </authorList>
    </citation>
    <scope>NUCLEOTIDE SEQUENCE [LARGE SCALE GENOMIC DNA]</scope>
    <source>
        <strain evidence="1 2">KCTC 42603</strain>
    </source>
</reference>
<dbReference type="OrthoDB" id="6147138at2"/>
<keyword evidence="2" id="KW-1185">Reference proteome</keyword>
<organism evidence="1 2">
    <name type="scientific">Alteromonas confluentis</name>
    <dbReference type="NCBI Taxonomy" id="1656094"/>
    <lineage>
        <taxon>Bacteria</taxon>
        <taxon>Pseudomonadati</taxon>
        <taxon>Pseudomonadota</taxon>
        <taxon>Gammaproteobacteria</taxon>
        <taxon>Alteromonadales</taxon>
        <taxon>Alteromonadaceae</taxon>
        <taxon>Alteromonas/Salinimonas group</taxon>
        <taxon>Alteromonas</taxon>
    </lineage>
</organism>
<evidence type="ECO:0000313" key="2">
    <source>
        <dbReference type="Proteomes" id="UP000175691"/>
    </source>
</evidence>
<evidence type="ECO:0008006" key="3">
    <source>
        <dbReference type="Google" id="ProtNLM"/>
    </source>
</evidence>
<dbReference type="AlphaFoldDB" id="A0A1E7ZE82"/>
<accession>A0A1E7ZE82</accession>
<proteinExistence type="predicted"/>
<dbReference type="RefSeq" id="WP_070124156.1">
    <property type="nucleotide sequence ID" value="NZ_MDHN01000010.1"/>
</dbReference>
<dbReference type="STRING" id="1656094.BFC18_06585"/>
<dbReference type="Proteomes" id="UP000175691">
    <property type="component" value="Unassembled WGS sequence"/>
</dbReference>
<name>A0A1E7ZE82_9ALTE</name>
<sequence>MSITPGYKEKKKFIMVATRRPEDTPSTDYIANGASPVAIQTSGLSVEPLVTEQINRELDNGADGGEPVIHINEMIKITAPFELTGSGDAAAPTAFAKMLQLAGRDINTDVAGEVSHNRITTASQEIDGCVYFYWEGMYHKAFACKATLTRSGTTGDRLMCSAEVTGVYGGTLAGTPPTPDFGNFQKPLPMGELNTSFNIDGQALNLYQYEVADNATIEYDEGTEQKRIFIDNWSEEAKWVIEAPELGTFDPFAILLSNVEVPFGFTHGIAAGEVWEESSTGAQFLTVKPTAEKGKKCWEITARVIKGHDAVLKTR</sequence>